<gene>
    <name evidence="4" type="ORF">D8S82_14965</name>
</gene>
<feature type="transmembrane region" description="Helical" evidence="2">
    <location>
        <begin position="90"/>
        <end position="108"/>
    </location>
</feature>
<sequence length="311" mass="32109">MAPVTVLVTLLFVAAAALRGYVPGAELGPRRPSTDNPLVSAVVVGLLVASVAVVAVAVVARLRNRTVTPPRVASRPDWLRGERGRPTWRIALVAFGVIVGWLLLSTLLSRLGTGLGDDDADGVGATPTAGDAAQPATDGGGTPPTPPLPPDQGTGLLGYFYAATAVFVVVLVVGTIVAARRRGPLPASAPDVDQTGPAGAAGSQSLALAAEVGLAEVEDLSREPRKAIIACYAAMERQLSLLPDAAPRDFDTASEVLARAVDHHALAPDSATQLVDLFEEARFSPHVMNEGHRDAAVTVLTQVLGELRSRA</sequence>
<proteinExistence type="predicted"/>
<accession>A0A544W0U9</accession>
<evidence type="ECO:0000256" key="1">
    <source>
        <dbReference type="SAM" id="MobiDB-lite"/>
    </source>
</evidence>
<dbReference type="AlphaFoldDB" id="A0A544W0U9"/>
<dbReference type="Proteomes" id="UP000315759">
    <property type="component" value="Unassembled WGS sequence"/>
</dbReference>
<evidence type="ECO:0000313" key="4">
    <source>
        <dbReference type="EMBL" id="TQR85879.1"/>
    </source>
</evidence>
<dbReference type="Pfam" id="PF13559">
    <property type="entry name" value="DUF4129"/>
    <property type="match status" value="1"/>
</dbReference>
<keyword evidence="2" id="KW-1133">Transmembrane helix</keyword>
<keyword evidence="2" id="KW-0812">Transmembrane</keyword>
<evidence type="ECO:0000256" key="2">
    <source>
        <dbReference type="SAM" id="Phobius"/>
    </source>
</evidence>
<feature type="compositionally biased region" description="Low complexity" evidence="1">
    <location>
        <begin position="122"/>
        <end position="137"/>
    </location>
</feature>
<keyword evidence="2" id="KW-0472">Membrane</keyword>
<feature type="transmembrane region" description="Helical" evidence="2">
    <location>
        <begin position="38"/>
        <end position="60"/>
    </location>
</feature>
<organism evidence="4 5">
    <name type="scientific">Mycolicibacterium hodleri</name>
    <dbReference type="NCBI Taxonomy" id="49897"/>
    <lineage>
        <taxon>Bacteria</taxon>
        <taxon>Bacillati</taxon>
        <taxon>Actinomycetota</taxon>
        <taxon>Actinomycetes</taxon>
        <taxon>Mycobacteriales</taxon>
        <taxon>Mycobacteriaceae</taxon>
        <taxon>Mycolicibacterium</taxon>
    </lineage>
</organism>
<protein>
    <submittedName>
        <fullName evidence="4">DUF4129 domain-containing protein</fullName>
    </submittedName>
</protein>
<reference evidence="4 5" key="1">
    <citation type="submission" date="2018-10" db="EMBL/GenBank/DDBJ databases">
        <title>Draft genome of Mycobacterium hodleri strain B.</title>
        <authorList>
            <person name="Amande T.J."/>
            <person name="Mcgenity T.J."/>
        </authorList>
    </citation>
    <scope>NUCLEOTIDE SEQUENCE [LARGE SCALE GENOMIC DNA]</scope>
    <source>
        <strain evidence="4 5">B</strain>
    </source>
</reference>
<evidence type="ECO:0000313" key="5">
    <source>
        <dbReference type="Proteomes" id="UP000315759"/>
    </source>
</evidence>
<feature type="transmembrane region" description="Helical" evidence="2">
    <location>
        <begin position="156"/>
        <end position="179"/>
    </location>
</feature>
<dbReference type="InterPro" id="IPR025403">
    <property type="entry name" value="TgpA-like_C"/>
</dbReference>
<name>A0A544W0U9_9MYCO</name>
<comment type="caution">
    <text evidence="4">The sequence shown here is derived from an EMBL/GenBank/DDBJ whole genome shotgun (WGS) entry which is preliminary data.</text>
</comment>
<feature type="region of interest" description="Disordered" evidence="1">
    <location>
        <begin position="122"/>
        <end position="151"/>
    </location>
</feature>
<keyword evidence="5" id="KW-1185">Reference proteome</keyword>
<dbReference type="EMBL" id="VIFX01000017">
    <property type="protein sequence ID" value="TQR85879.1"/>
    <property type="molecule type" value="Genomic_DNA"/>
</dbReference>
<evidence type="ECO:0000259" key="3">
    <source>
        <dbReference type="Pfam" id="PF13559"/>
    </source>
</evidence>
<feature type="domain" description="Protein-glutamine gamma-glutamyltransferase-like C-terminal" evidence="3">
    <location>
        <begin position="231"/>
        <end position="298"/>
    </location>
</feature>